<sequence>MALINCPKCSKRISSKAAVCSHCQCVLGELSEEQRVNMQQLTRLETSQKLMNQSMVAMLLFCGGFGFMFWGEPSPDSWQYSIATGTAVLGFAWYIVNRVRILMLKKK</sequence>
<keyword evidence="3" id="KW-1185">Reference proteome</keyword>
<accession>A0ABY9TDC6</accession>
<name>A0ABY9TDC6_9GAMM</name>
<reference evidence="3" key="1">
    <citation type="submission" date="2023-09" db="EMBL/GenBank/DDBJ databases">
        <authorList>
            <person name="Li S."/>
            <person name="Li X."/>
            <person name="Zhang C."/>
            <person name="Zhao Z."/>
        </authorList>
    </citation>
    <scope>NUCLEOTIDE SEQUENCE [LARGE SCALE GENOMIC DNA]</scope>
    <source>
        <strain evidence="3">SQ345</strain>
    </source>
</reference>
<keyword evidence="1" id="KW-0472">Membrane</keyword>
<dbReference type="Proteomes" id="UP001248581">
    <property type="component" value="Chromosome"/>
</dbReference>
<feature type="transmembrane region" description="Helical" evidence="1">
    <location>
        <begin position="77"/>
        <end position="96"/>
    </location>
</feature>
<gene>
    <name evidence="2" type="ORF">RI845_09600</name>
</gene>
<evidence type="ECO:0000313" key="3">
    <source>
        <dbReference type="Proteomes" id="UP001248581"/>
    </source>
</evidence>
<dbReference type="RefSeq" id="WP_348385970.1">
    <property type="nucleotide sequence ID" value="NZ_CP134146.1"/>
</dbReference>
<protein>
    <recommendedName>
        <fullName evidence="4">Zinc ribbon domain-containing protein</fullName>
    </recommendedName>
</protein>
<proteinExistence type="predicted"/>
<organism evidence="2 3">
    <name type="scientific">Thalassotalea nanhaiensis</name>
    <dbReference type="NCBI Taxonomy" id="3065648"/>
    <lineage>
        <taxon>Bacteria</taxon>
        <taxon>Pseudomonadati</taxon>
        <taxon>Pseudomonadota</taxon>
        <taxon>Gammaproteobacteria</taxon>
        <taxon>Alteromonadales</taxon>
        <taxon>Colwelliaceae</taxon>
        <taxon>Thalassotalea</taxon>
    </lineage>
</organism>
<evidence type="ECO:0000313" key="2">
    <source>
        <dbReference type="EMBL" id="WNC66805.1"/>
    </source>
</evidence>
<feature type="transmembrane region" description="Helical" evidence="1">
    <location>
        <begin position="50"/>
        <end position="71"/>
    </location>
</feature>
<keyword evidence="1" id="KW-0812">Transmembrane</keyword>
<evidence type="ECO:0000256" key="1">
    <source>
        <dbReference type="SAM" id="Phobius"/>
    </source>
</evidence>
<dbReference type="EMBL" id="CP134146">
    <property type="protein sequence ID" value="WNC66805.1"/>
    <property type="molecule type" value="Genomic_DNA"/>
</dbReference>
<keyword evidence="1" id="KW-1133">Transmembrane helix</keyword>
<evidence type="ECO:0008006" key="4">
    <source>
        <dbReference type="Google" id="ProtNLM"/>
    </source>
</evidence>